<keyword evidence="2" id="KW-1185">Reference proteome</keyword>
<dbReference type="EMBL" id="MLAK01001206">
    <property type="protein sequence ID" value="OHS95991.1"/>
    <property type="molecule type" value="Genomic_DNA"/>
</dbReference>
<name>A0A1J4JCK6_9EUKA</name>
<proteinExistence type="predicted"/>
<dbReference type="AlphaFoldDB" id="A0A1J4JCK6"/>
<evidence type="ECO:0000313" key="2">
    <source>
        <dbReference type="Proteomes" id="UP000179807"/>
    </source>
</evidence>
<dbReference type="VEuPathDB" id="TrichDB:TRFO_37855"/>
<evidence type="ECO:0000313" key="1">
    <source>
        <dbReference type="EMBL" id="OHS95991.1"/>
    </source>
</evidence>
<sequence length="334" mass="38346">MFHFVFAFILYYSNQYENPHTTVFEKNLALEIEALDSKITEIEKHKEKGDLFTWSSSGISSLKAIFNKMKYVKNHDDYLQIFPSSPFSGLPIHIESNFAPFFGESKTSLFRFCDAFEDSFTPFPAEYLSLLQRDSTMNPPTKKCKINITQEEYKNNQNDVKKAFQSNYANFGYPMTLKKLQPGEIICRVQDPSGFYVPGNYWYRTRDIPTSLEDIRLKFAVLPQWNQLGTLIIYVVPPNTDFYIFEGVTSAQQLMINCGKTLKYINNDGLTIEVEKGNESKYFLPGGGNQIFVIPTGDNEYASDVLKGTFITLEMGIPTEIELMKRAKTSFNNK</sequence>
<dbReference type="Proteomes" id="UP000179807">
    <property type="component" value="Unassembled WGS sequence"/>
</dbReference>
<dbReference type="RefSeq" id="XP_068349128.1">
    <property type="nucleotide sequence ID" value="XM_068511682.1"/>
</dbReference>
<dbReference type="GeneID" id="94846386"/>
<reference evidence="1" key="1">
    <citation type="submission" date="2016-10" db="EMBL/GenBank/DDBJ databases">
        <authorList>
            <person name="Benchimol M."/>
            <person name="Almeida L.G."/>
            <person name="Vasconcelos A.T."/>
            <person name="Perreira-Neves A."/>
            <person name="Rosa I.A."/>
            <person name="Tasca T."/>
            <person name="Bogo M.R."/>
            <person name="de Souza W."/>
        </authorList>
    </citation>
    <scope>NUCLEOTIDE SEQUENCE [LARGE SCALE GENOMIC DNA]</scope>
    <source>
        <strain evidence="1">K</strain>
    </source>
</reference>
<comment type="caution">
    <text evidence="1">The sequence shown here is derived from an EMBL/GenBank/DDBJ whole genome shotgun (WGS) entry which is preliminary data.</text>
</comment>
<organism evidence="1 2">
    <name type="scientific">Tritrichomonas foetus</name>
    <dbReference type="NCBI Taxonomy" id="1144522"/>
    <lineage>
        <taxon>Eukaryota</taxon>
        <taxon>Metamonada</taxon>
        <taxon>Parabasalia</taxon>
        <taxon>Tritrichomonadida</taxon>
        <taxon>Tritrichomonadidae</taxon>
        <taxon>Tritrichomonas</taxon>
    </lineage>
</organism>
<accession>A0A1J4JCK6</accession>
<protein>
    <submittedName>
        <fullName evidence="1">Uncharacterized protein</fullName>
    </submittedName>
</protein>
<gene>
    <name evidence="1" type="ORF">TRFO_37855</name>
</gene>